<keyword evidence="2" id="KW-1133">Transmembrane helix</keyword>
<organism evidence="3 4">
    <name type="scientific">Prevotella vespertina</name>
    <dbReference type="NCBI Taxonomy" id="2608404"/>
    <lineage>
        <taxon>Bacteria</taxon>
        <taxon>Pseudomonadati</taxon>
        <taxon>Bacteroidota</taxon>
        <taxon>Bacteroidia</taxon>
        <taxon>Bacteroidales</taxon>
        <taxon>Prevotellaceae</taxon>
        <taxon>Prevotella</taxon>
    </lineage>
</organism>
<comment type="caution">
    <text evidence="3">The sequence shown here is derived from an EMBL/GenBank/DDBJ whole genome shotgun (WGS) entry which is preliminary data.</text>
</comment>
<dbReference type="EMBL" id="VVIQ01000016">
    <property type="protein sequence ID" value="MUL28885.1"/>
    <property type="molecule type" value="Genomic_DNA"/>
</dbReference>
<feature type="transmembrane region" description="Helical" evidence="2">
    <location>
        <begin position="226"/>
        <end position="245"/>
    </location>
</feature>
<evidence type="ECO:0000256" key="2">
    <source>
        <dbReference type="SAM" id="Phobius"/>
    </source>
</evidence>
<gene>
    <name evidence="3" type="ORF">F0475_11420</name>
</gene>
<sequence>MEHRKDIQIPASATDGKRGDSRVARPYKMALTGQIILYFFAIALFAFGIAIIYDAVQTGVLTTILHGSASLHDYISTLMGLILLLLPVFAILYTRRDKVYIYEDRIVKETLFGTRVLFFNSIESVLPSYGNGIEFVPYQGAGKKITFGVYYRDYHDVERWAGRYFHNYFLREKRKDRQAIRQNSSLGANAVERLNQNERNRLWARAVNILANIVTVALIFVPMPYYRYVFLAAAAMPWLASIVFIKSKGTALFDVYRDSTDRPTLFSSTYLVSLVLLCLALRENIIDIYPLIPYMLLCIVVVSIPFLWYNFSFTKSRVDNPTEQFIFVLFFAIFYAIGTIITYNVAFDYSEPDHHISYVKDKFETSGRSHAYKVRFASCGTMQEDGEITVSKKEYETYQEGDRIDVEEYKGALGAAFYMAH</sequence>
<name>A0A7C9HFF2_9BACT</name>
<dbReference type="AlphaFoldDB" id="A0A7C9HFF2"/>
<dbReference type="RefSeq" id="WP_155716701.1">
    <property type="nucleotide sequence ID" value="NZ_VVIQ01000016.1"/>
</dbReference>
<feature type="transmembrane region" description="Helical" evidence="2">
    <location>
        <begin position="265"/>
        <end position="285"/>
    </location>
</feature>
<evidence type="ECO:0000313" key="3">
    <source>
        <dbReference type="EMBL" id="MUL28885.1"/>
    </source>
</evidence>
<feature type="transmembrane region" description="Helical" evidence="2">
    <location>
        <begin position="325"/>
        <end position="346"/>
    </location>
</feature>
<proteinExistence type="predicted"/>
<feature type="transmembrane region" description="Helical" evidence="2">
    <location>
        <begin position="291"/>
        <end position="313"/>
    </location>
</feature>
<feature type="region of interest" description="Disordered" evidence="1">
    <location>
        <begin position="1"/>
        <end position="20"/>
    </location>
</feature>
<accession>A0A7C9HFF2</accession>
<feature type="transmembrane region" description="Helical" evidence="2">
    <location>
        <begin position="74"/>
        <end position="93"/>
    </location>
</feature>
<feature type="transmembrane region" description="Helical" evidence="2">
    <location>
        <begin position="202"/>
        <end position="220"/>
    </location>
</feature>
<keyword evidence="2" id="KW-0812">Transmembrane</keyword>
<keyword evidence="2" id="KW-0472">Membrane</keyword>
<dbReference type="Proteomes" id="UP000482295">
    <property type="component" value="Unassembled WGS sequence"/>
</dbReference>
<reference evidence="3 4" key="1">
    <citation type="submission" date="2019-09" db="EMBL/GenBank/DDBJ databases">
        <title>Prevotella A2879 sp. nov., isolated from an abscess of a patient.</title>
        <authorList>
            <person name="Buhl M."/>
            <person name="Oberhettinger P."/>
        </authorList>
    </citation>
    <scope>NUCLEOTIDE SEQUENCE [LARGE SCALE GENOMIC DNA]</scope>
    <source>
        <strain evidence="3 4">A2879</strain>
    </source>
</reference>
<evidence type="ECO:0000256" key="1">
    <source>
        <dbReference type="SAM" id="MobiDB-lite"/>
    </source>
</evidence>
<keyword evidence="4" id="KW-1185">Reference proteome</keyword>
<evidence type="ECO:0000313" key="4">
    <source>
        <dbReference type="Proteomes" id="UP000482295"/>
    </source>
</evidence>
<protein>
    <submittedName>
        <fullName evidence="3">Uncharacterized protein</fullName>
    </submittedName>
</protein>
<feature type="transmembrane region" description="Helical" evidence="2">
    <location>
        <begin position="35"/>
        <end position="54"/>
    </location>
</feature>